<proteinExistence type="predicted"/>
<keyword evidence="6" id="KW-1185">Reference proteome</keyword>
<sequence length="174" mass="19982">MNVSHVKVPSSSVNSPTLSRVARVIYSLPVYDYPFAKNKLVTVGYIEHLSYCLAISVLDMSHNLLNDPEIIPVLEAMPELCMLNLVGNEVVKKIRNYRKTMIVRLKQLDDRPVFPKDRACAEAWAVGGLKGEHEERKQWETRERRKIQDSLEGIAMIRKTAQEQHRLQEKVNTV</sequence>
<keyword evidence="2" id="KW-0433">Leucine-rich repeat</keyword>
<evidence type="ECO:0000256" key="1">
    <source>
        <dbReference type="ARBA" id="ARBA00004316"/>
    </source>
</evidence>
<dbReference type="InterPro" id="IPR050576">
    <property type="entry name" value="Cilia_flagella_integrity"/>
</dbReference>
<keyword evidence="4" id="KW-0966">Cell projection</keyword>
<reference evidence="5 6" key="1">
    <citation type="submission" date="2019-02" db="EMBL/GenBank/DDBJ databases">
        <title>Opniocepnalus argus genome.</title>
        <authorList>
            <person name="Zhou C."/>
            <person name="Xiao S."/>
        </authorList>
    </citation>
    <scope>NUCLEOTIDE SEQUENCE [LARGE SCALE GENOMIC DNA]</scope>
    <source>
        <strain evidence="5">OARG1902GOOAL</strain>
        <tissue evidence="5">Muscle</tissue>
    </source>
</reference>
<accession>A0A6G1PRN3</accession>
<evidence type="ECO:0000256" key="3">
    <source>
        <dbReference type="ARBA" id="ARBA00022737"/>
    </source>
</evidence>
<reference evidence="6" key="2">
    <citation type="submission" date="2019-02" db="EMBL/GenBank/DDBJ databases">
        <title>Opniocepnalus argus Var Kimnra genome.</title>
        <authorList>
            <person name="Zhou C."/>
            <person name="Xiao S."/>
        </authorList>
    </citation>
    <scope>NUCLEOTIDE SEQUENCE [LARGE SCALE GENOMIC DNA]</scope>
</reference>
<keyword evidence="3" id="KW-0677">Repeat</keyword>
<dbReference type="PANTHER" id="PTHR45973">
    <property type="entry name" value="PROTEIN PHOSPHATASE 1 REGULATORY SUBUNIT SDS22-RELATED"/>
    <property type="match status" value="1"/>
</dbReference>
<protein>
    <submittedName>
        <fullName evidence="5">Dynein assembly factor 1, axonemal Leucine-rich repeat-containing protein 50</fullName>
    </submittedName>
</protein>
<evidence type="ECO:0000313" key="6">
    <source>
        <dbReference type="Proteomes" id="UP000503349"/>
    </source>
</evidence>
<dbReference type="Gene3D" id="3.80.10.10">
    <property type="entry name" value="Ribonuclease Inhibitor"/>
    <property type="match status" value="1"/>
</dbReference>
<dbReference type="GO" id="GO:0070840">
    <property type="term" value="F:dynein complex binding"/>
    <property type="evidence" value="ECO:0007669"/>
    <property type="project" value="TreeGrafter"/>
</dbReference>
<evidence type="ECO:0000256" key="4">
    <source>
        <dbReference type="ARBA" id="ARBA00023273"/>
    </source>
</evidence>
<evidence type="ECO:0000256" key="2">
    <source>
        <dbReference type="ARBA" id="ARBA00022614"/>
    </source>
</evidence>
<dbReference type="PANTHER" id="PTHR45973:SF9">
    <property type="entry name" value="LEUCINE-RICH REPEAT-CONTAINING PROTEIN 46"/>
    <property type="match status" value="1"/>
</dbReference>
<organism evidence="5 6">
    <name type="scientific">Channa argus</name>
    <name type="common">Northern snakehead</name>
    <name type="synonym">Ophicephalus argus</name>
    <dbReference type="NCBI Taxonomy" id="215402"/>
    <lineage>
        <taxon>Eukaryota</taxon>
        <taxon>Metazoa</taxon>
        <taxon>Chordata</taxon>
        <taxon>Craniata</taxon>
        <taxon>Vertebrata</taxon>
        <taxon>Euteleostomi</taxon>
        <taxon>Actinopterygii</taxon>
        <taxon>Neopterygii</taxon>
        <taxon>Teleostei</taxon>
        <taxon>Neoteleostei</taxon>
        <taxon>Acanthomorphata</taxon>
        <taxon>Anabantaria</taxon>
        <taxon>Anabantiformes</taxon>
        <taxon>Channoidei</taxon>
        <taxon>Channidae</taxon>
        <taxon>Channa</taxon>
    </lineage>
</organism>
<dbReference type="SUPFAM" id="SSF52058">
    <property type="entry name" value="L domain-like"/>
    <property type="match status" value="1"/>
</dbReference>
<comment type="subcellular location">
    <subcellularLocation>
        <location evidence="1">Cell projection</location>
    </subcellularLocation>
</comment>
<dbReference type="Proteomes" id="UP000503349">
    <property type="component" value="Chromosome 8"/>
</dbReference>
<dbReference type="InterPro" id="IPR032675">
    <property type="entry name" value="LRR_dom_sf"/>
</dbReference>
<evidence type="ECO:0000313" key="5">
    <source>
        <dbReference type="EMBL" id="KAF3692843.1"/>
    </source>
</evidence>
<gene>
    <name evidence="5" type="ORF">EXN66_Car008519</name>
</gene>
<dbReference type="AlphaFoldDB" id="A0A6G1PRN3"/>
<dbReference type="EMBL" id="CM015719">
    <property type="protein sequence ID" value="KAF3692843.1"/>
    <property type="molecule type" value="Genomic_DNA"/>
</dbReference>
<dbReference type="GO" id="GO:0035082">
    <property type="term" value="P:axoneme assembly"/>
    <property type="evidence" value="ECO:0007669"/>
    <property type="project" value="TreeGrafter"/>
</dbReference>
<name>A0A6G1PRN3_CHAAH</name>
<dbReference type="GO" id="GO:0005930">
    <property type="term" value="C:axoneme"/>
    <property type="evidence" value="ECO:0007669"/>
    <property type="project" value="TreeGrafter"/>
</dbReference>